<dbReference type="AlphaFoldDB" id="A0A8J7GRM6"/>
<dbReference type="Proteomes" id="UP000622552">
    <property type="component" value="Unassembled WGS sequence"/>
</dbReference>
<dbReference type="EMBL" id="JADOUF010000001">
    <property type="protein sequence ID" value="MBG6136948.1"/>
    <property type="molecule type" value="Genomic_DNA"/>
</dbReference>
<accession>A0A8J7GRM6</accession>
<feature type="transmembrane region" description="Helical" evidence="1">
    <location>
        <begin position="145"/>
        <end position="166"/>
    </location>
</feature>
<keyword evidence="1" id="KW-1133">Transmembrane helix</keyword>
<name>A0A8J7GRM6_9ACTN</name>
<organism evidence="2 3">
    <name type="scientific">Longispora fulva</name>
    <dbReference type="NCBI Taxonomy" id="619741"/>
    <lineage>
        <taxon>Bacteria</taxon>
        <taxon>Bacillati</taxon>
        <taxon>Actinomycetota</taxon>
        <taxon>Actinomycetes</taxon>
        <taxon>Micromonosporales</taxon>
        <taxon>Micromonosporaceae</taxon>
        <taxon>Longispora</taxon>
    </lineage>
</organism>
<feature type="transmembrane region" description="Helical" evidence="1">
    <location>
        <begin position="110"/>
        <end position="130"/>
    </location>
</feature>
<evidence type="ECO:0000256" key="1">
    <source>
        <dbReference type="SAM" id="Phobius"/>
    </source>
</evidence>
<gene>
    <name evidence="2" type="ORF">IW245_003142</name>
</gene>
<keyword evidence="1" id="KW-0812">Transmembrane</keyword>
<protein>
    <submittedName>
        <fullName evidence="2">Multidrug transporter EmrE-like cation transporter</fullName>
    </submittedName>
</protein>
<feature type="transmembrane region" description="Helical" evidence="1">
    <location>
        <begin position="21"/>
        <end position="40"/>
    </location>
</feature>
<sequence length="185" mass="20186">MREISEEDLRRLRESNRRLKISLLATLAVVIAGVVLLVAADVSFPLGGGGFIGICIGLLLLIPQRRLLRELGLTNTEARAILEADRERRSGVAALPPAARAERETLRARVFLVAGSVTVLIFLVAAFYFFSKAGETVEEDAPTDYWFAISFFAGFAALCAGPALLWQSQLHRARAESWKAAETGD</sequence>
<feature type="transmembrane region" description="Helical" evidence="1">
    <location>
        <begin position="46"/>
        <end position="62"/>
    </location>
</feature>
<keyword evidence="1" id="KW-0472">Membrane</keyword>
<comment type="caution">
    <text evidence="2">The sequence shown here is derived from an EMBL/GenBank/DDBJ whole genome shotgun (WGS) entry which is preliminary data.</text>
</comment>
<evidence type="ECO:0000313" key="3">
    <source>
        <dbReference type="Proteomes" id="UP000622552"/>
    </source>
</evidence>
<reference evidence="2" key="1">
    <citation type="submission" date="2020-11" db="EMBL/GenBank/DDBJ databases">
        <title>Sequencing the genomes of 1000 actinobacteria strains.</title>
        <authorList>
            <person name="Klenk H.-P."/>
        </authorList>
    </citation>
    <scope>NUCLEOTIDE SEQUENCE</scope>
    <source>
        <strain evidence="2">DSM 45356</strain>
    </source>
</reference>
<dbReference type="RefSeq" id="WP_197003862.1">
    <property type="nucleotide sequence ID" value="NZ_BONS01000022.1"/>
</dbReference>
<proteinExistence type="predicted"/>
<evidence type="ECO:0000313" key="2">
    <source>
        <dbReference type="EMBL" id="MBG6136948.1"/>
    </source>
</evidence>
<keyword evidence="3" id="KW-1185">Reference proteome</keyword>